<evidence type="ECO:0000256" key="1">
    <source>
        <dbReference type="ARBA" id="ARBA00006259"/>
    </source>
</evidence>
<keyword evidence="5" id="KW-0472">Membrane</keyword>
<protein>
    <recommendedName>
        <fullName evidence="2 6">Autophagy-related protein 17</fullName>
    </recommendedName>
</protein>
<proteinExistence type="inferred from homology"/>
<evidence type="ECO:0000313" key="11">
    <source>
        <dbReference type="Proteomes" id="UP001583280"/>
    </source>
</evidence>
<dbReference type="PANTHER" id="PTHR28005:SF1">
    <property type="entry name" value="AUTOPHAGY-RELATED PROTEIN 17"/>
    <property type="match status" value="1"/>
</dbReference>
<evidence type="ECO:0000256" key="4">
    <source>
        <dbReference type="ARBA" id="ARBA00023006"/>
    </source>
</evidence>
<keyword evidence="7" id="KW-0175">Coiled coil</keyword>
<dbReference type="EMBL" id="JAWDJO010000009">
    <property type="protein sequence ID" value="KAL1900813.1"/>
    <property type="molecule type" value="Genomic_DNA"/>
</dbReference>
<feature type="coiled-coil region" evidence="7">
    <location>
        <begin position="344"/>
        <end position="375"/>
    </location>
</feature>
<evidence type="ECO:0000256" key="7">
    <source>
        <dbReference type="SAM" id="Coils"/>
    </source>
</evidence>
<keyword evidence="3 6" id="KW-0963">Cytoplasm</keyword>
<feature type="region of interest" description="Disordered" evidence="8">
    <location>
        <begin position="36"/>
        <end position="65"/>
    </location>
</feature>
<keyword evidence="4 6" id="KW-0072">Autophagy</keyword>
<evidence type="ECO:0000256" key="5">
    <source>
        <dbReference type="ARBA" id="ARBA00023136"/>
    </source>
</evidence>
<keyword evidence="11" id="KW-1185">Reference proteome</keyword>
<dbReference type="Pfam" id="PF04108">
    <property type="entry name" value="ATG17_like"/>
    <property type="match status" value="1"/>
</dbReference>
<evidence type="ECO:0000256" key="8">
    <source>
        <dbReference type="SAM" id="MobiDB-lite"/>
    </source>
</evidence>
<feature type="compositionally biased region" description="Polar residues" evidence="8">
    <location>
        <begin position="10"/>
        <end position="20"/>
    </location>
</feature>
<comment type="function">
    <text evidence="6">Autophagy-specific protein that functions in response to autophagy-inducing signals as a scaffold to recruit other ATG proteins to organize preautophagosomal structure (PAS) formation. Modulates the timing and magnitude of the autophagy response, such as the size of the sequestering vesicles. Plays particularly a role in pexophagy and nucleophagy.</text>
</comment>
<evidence type="ECO:0000256" key="2">
    <source>
        <dbReference type="ARBA" id="ARBA00013806"/>
    </source>
</evidence>
<sequence length="554" mass="62100">MASLRGSNPAFGTTPTTAFKNGSLNTAKEAALKMADAKQSRQQPLSQTQAHNYAQSRGQSLVEPPKPTISAEMLIDILLAAKSSLASVANAVNATGNVAEVTALLEDAVVTSTQTSFVVQGIKSQIRLLKQLRDSMLSTLELADADFKQILVHIEQANIQLRDRLIMLSQTAVHKALRPQDEETRTLLDFAEEENVKSIEQDLGVAVNELQDARSAFQNECDRFIADIQTLEVLIGIRPAPNATDKEKTRLSSANKPHDPELTKLQTSAQSNLDDIAISLDSLSKHFDHCLVAVKSMPGALALARERAPEIWSQQHDSLDQMKPVTAQEFMQLISVVVEDSTIVDDTSAQINEQTRMIEQALAQMRDKLDDIQARYLHTLDAFTMLKESGTRIHELIEAERLFTQRWALEKRDVRENLISMDTLTRCFDDYHRTYHALLVEADRRRHVEERIHHVWAKAREQVDRLMQLDATETGRFRSDHGDSLPGDLWPDLDRPIQSFCVVPMNDSRNADTTRASTTFEFGMPKLPGDLVELARKTMSGRGGQEKTLRERYA</sequence>
<comment type="similarity">
    <text evidence="1 6">Belongs to the ATG17 family.</text>
</comment>
<gene>
    <name evidence="10" type="ORF">Cpir12675_000687</name>
</gene>
<dbReference type="InterPro" id="IPR007240">
    <property type="entry name" value="Atg17"/>
</dbReference>
<organism evidence="10 11">
    <name type="scientific">Ceratocystis pirilliformis</name>
    <dbReference type="NCBI Taxonomy" id="259994"/>
    <lineage>
        <taxon>Eukaryota</taxon>
        <taxon>Fungi</taxon>
        <taxon>Dikarya</taxon>
        <taxon>Ascomycota</taxon>
        <taxon>Pezizomycotina</taxon>
        <taxon>Sordariomycetes</taxon>
        <taxon>Hypocreomycetidae</taxon>
        <taxon>Microascales</taxon>
        <taxon>Ceratocystidaceae</taxon>
        <taxon>Ceratocystis</taxon>
    </lineage>
</organism>
<name>A0ABR3ZJC5_9PEZI</name>
<dbReference type="Proteomes" id="UP001583280">
    <property type="component" value="Unassembled WGS sequence"/>
</dbReference>
<dbReference type="PANTHER" id="PTHR28005">
    <property type="entry name" value="AUTOPHAGY-RELATED PROTEIN 17"/>
    <property type="match status" value="1"/>
</dbReference>
<comment type="subcellular location">
    <subcellularLocation>
        <location evidence="6">Cytoplasm</location>
    </subcellularLocation>
    <subcellularLocation>
        <location evidence="6">Preautophagosomal structure membrane</location>
        <topology evidence="6">Peripheral membrane protein</topology>
    </subcellularLocation>
</comment>
<comment type="caution">
    <text evidence="10">The sequence shown here is derived from an EMBL/GenBank/DDBJ whole genome shotgun (WGS) entry which is preliminary data.</text>
</comment>
<reference evidence="10 11" key="1">
    <citation type="journal article" date="2024" name="IMA Fungus">
        <title>IMA Genome - F19 : A genome assembly and annotation guide to empower mycologists, including annotated draft genome sequences of Ceratocystis pirilliformis, Diaporthe australafricana, Fusarium ophioides, Paecilomyces lecythidis, and Sporothrix stenoceras.</title>
        <authorList>
            <person name="Aylward J."/>
            <person name="Wilson A.M."/>
            <person name="Visagie C.M."/>
            <person name="Spraker J."/>
            <person name="Barnes I."/>
            <person name="Buitendag C."/>
            <person name="Ceriani C."/>
            <person name="Del Mar Angel L."/>
            <person name="du Plessis D."/>
            <person name="Fuchs T."/>
            <person name="Gasser K."/>
            <person name="Kramer D."/>
            <person name="Li W."/>
            <person name="Munsamy K."/>
            <person name="Piso A."/>
            <person name="Price J.L."/>
            <person name="Sonnekus B."/>
            <person name="Thomas C."/>
            <person name="van der Nest A."/>
            <person name="van Dijk A."/>
            <person name="van Heerden A."/>
            <person name="van Vuuren N."/>
            <person name="Yilmaz N."/>
            <person name="Duong T.A."/>
            <person name="van der Merwe N.A."/>
            <person name="Wingfield M.J."/>
            <person name="Wingfield B.D."/>
        </authorList>
    </citation>
    <scope>NUCLEOTIDE SEQUENCE [LARGE SCALE GENOMIC DNA]</scope>
    <source>
        <strain evidence="10 11">CMW 12675</strain>
    </source>
</reference>
<feature type="region of interest" description="Disordered" evidence="8">
    <location>
        <begin position="1"/>
        <end position="20"/>
    </location>
</feature>
<evidence type="ECO:0000256" key="3">
    <source>
        <dbReference type="ARBA" id="ARBA00022490"/>
    </source>
</evidence>
<dbReference type="InterPro" id="IPR045326">
    <property type="entry name" value="ATG17-like_dom"/>
</dbReference>
<accession>A0ABR3ZJC5</accession>
<evidence type="ECO:0000313" key="10">
    <source>
        <dbReference type="EMBL" id="KAL1900813.1"/>
    </source>
</evidence>
<evidence type="ECO:0000256" key="6">
    <source>
        <dbReference type="RuleBase" id="RU368080"/>
    </source>
</evidence>
<feature type="domain" description="Autophagy protein ATG17-like" evidence="9">
    <location>
        <begin position="85"/>
        <end position="485"/>
    </location>
</feature>
<feature type="compositionally biased region" description="Polar residues" evidence="8">
    <location>
        <begin position="40"/>
        <end position="59"/>
    </location>
</feature>
<evidence type="ECO:0000259" key="9">
    <source>
        <dbReference type="Pfam" id="PF04108"/>
    </source>
</evidence>